<evidence type="ECO:0000313" key="1">
    <source>
        <dbReference type="EMBL" id="OGH05118.1"/>
    </source>
</evidence>
<accession>A0A1F6H419</accession>
<organism evidence="1 2">
    <name type="scientific">Candidatus Lambdaproteobacteria bacterium RIFOXYD2_FULL_56_26</name>
    <dbReference type="NCBI Taxonomy" id="1817773"/>
    <lineage>
        <taxon>Bacteria</taxon>
        <taxon>Pseudomonadati</taxon>
        <taxon>Pseudomonadota</taxon>
        <taxon>Candidatus Lambdaproteobacteria</taxon>
    </lineage>
</organism>
<dbReference type="AlphaFoldDB" id="A0A1F6H419"/>
<evidence type="ECO:0008006" key="3">
    <source>
        <dbReference type="Google" id="ProtNLM"/>
    </source>
</evidence>
<comment type="caution">
    <text evidence="1">The sequence shown here is derived from an EMBL/GenBank/DDBJ whole genome shotgun (WGS) entry which is preliminary data.</text>
</comment>
<protein>
    <recommendedName>
        <fullName evidence="3">DNA methylase N-4/N-6 domain-containing protein</fullName>
    </recommendedName>
</protein>
<gene>
    <name evidence="1" type="ORF">A2557_07945</name>
</gene>
<proteinExistence type="predicted"/>
<dbReference type="SUPFAM" id="SSF53335">
    <property type="entry name" value="S-adenosyl-L-methionine-dependent methyltransferases"/>
    <property type="match status" value="2"/>
</dbReference>
<name>A0A1F6H419_9PROT</name>
<sequence>MESGFDAAFSTGLALKEKQIQQNYRPIIGIHKWFARRPGTLFRSLMLAEFCESGTLKDNFWIAQKFRGVIGDPFMGGGTPVFEANRLGFHVVGCDINPMAHWIVRQSLSELEINTFRKEAERLVQSVQQKVDRLYQTTCLDCGKEAEVKYFMWVKTAPCPKCHGINDLFPGYLLAEAVRHPKNLLLCSGCGTLNEFSELPTRKSPAICKSCEQPVHIEGNVSKKKLDCCHCGHGFSISQFKKPPAHRMWAIEYHCEACYHTKAGRQFKAPDANDLKKFHLAKKKLASLSDSLPIPEDPIPAGDESDRLHRWGYSKYRELFNERQLLGLGFLLKGIVAISDIPVREALLTVFSDTLRYQNMLCRYDTYALKCQDIFSIHGFPVGLIQCENNLLGIEKVGSGAFVHFVEKYIRAKQYCLAPFETRQKGGKKETVPIPGETIKATLVSGQPSGFKTKQAFLINQPSQAVPLTKDSLDGVFTDPPYYDNVQYAELIDFCFVWLRQVLGEKFPGFRAPSTRSAEELTGNETEKRGLEHFTNGLSEVFTHFAQALKVGGPFVFTYHHNDPTAYLPLVVAILDAQLICTATLPAAGEMSASLHIAKTGSSILDSVFVCRKMTRNQQKNEQLELLTVQPQVECFKILKDDGLMMQQAGVRVSKGDLRCLMAGHVARLATRILQSKWDRFLPLKVKMDMATECIKKISDQVEIEFAVTEVSDFLAVSKRNEPSLVEK</sequence>
<dbReference type="EMBL" id="MFNF01000001">
    <property type="protein sequence ID" value="OGH05118.1"/>
    <property type="molecule type" value="Genomic_DNA"/>
</dbReference>
<reference evidence="1 2" key="1">
    <citation type="journal article" date="2016" name="Nat. Commun.">
        <title>Thousands of microbial genomes shed light on interconnected biogeochemical processes in an aquifer system.</title>
        <authorList>
            <person name="Anantharaman K."/>
            <person name="Brown C.T."/>
            <person name="Hug L.A."/>
            <person name="Sharon I."/>
            <person name="Castelle C.J."/>
            <person name="Probst A.J."/>
            <person name="Thomas B.C."/>
            <person name="Singh A."/>
            <person name="Wilkins M.J."/>
            <person name="Karaoz U."/>
            <person name="Brodie E.L."/>
            <person name="Williams K.H."/>
            <person name="Hubbard S.S."/>
            <person name="Banfield J.F."/>
        </authorList>
    </citation>
    <scope>NUCLEOTIDE SEQUENCE [LARGE SCALE GENOMIC DNA]</scope>
</reference>
<dbReference type="InterPro" id="IPR029063">
    <property type="entry name" value="SAM-dependent_MTases_sf"/>
</dbReference>
<dbReference type="Gene3D" id="3.40.50.150">
    <property type="entry name" value="Vaccinia Virus protein VP39"/>
    <property type="match status" value="1"/>
</dbReference>
<dbReference type="Proteomes" id="UP000177583">
    <property type="component" value="Unassembled WGS sequence"/>
</dbReference>
<evidence type="ECO:0000313" key="2">
    <source>
        <dbReference type="Proteomes" id="UP000177583"/>
    </source>
</evidence>